<dbReference type="SMART" id="SM00180">
    <property type="entry name" value="EGF_Lam"/>
    <property type="match status" value="1"/>
</dbReference>
<dbReference type="Gene3D" id="2.10.25.10">
    <property type="entry name" value="Laminin"/>
    <property type="match status" value="1"/>
</dbReference>
<accession>A0A8S3SBJ7</accession>
<proteinExistence type="predicted"/>
<dbReference type="Pfam" id="PF00053">
    <property type="entry name" value="EGF_laminin"/>
    <property type="match status" value="1"/>
</dbReference>
<comment type="caution">
    <text evidence="2">The sequence shown here is derived from an EMBL/GenBank/DDBJ whole genome shotgun (WGS) entry which is preliminary data.</text>
</comment>
<dbReference type="EMBL" id="CAJPWZ010001456">
    <property type="protein sequence ID" value="CAG2215810.1"/>
    <property type="molecule type" value="Genomic_DNA"/>
</dbReference>
<evidence type="ECO:0000259" key="1">
    <source>
        <dbReference type="SMART" id="SM00180"/>
    </source>
</evidence>
<dbReference type="CDD" id="cd00055">
    <property type="entry name" value="EGF_Lam"/>
    <property type="match status" value="1"/>
</dbReference>
<dbReference type="OrthoDB" id="10211240at2759"/>
<dbReference type="AlphaFoldDB" id="A0A8S3SBJ7"/>
<sequence>MDLRQVIRYRKELIFSRCSLRFRKIVKPEKLLGFITKLSGFIGIAENYILEISEVNCTTQRDCRKTKTLIAESYQNHFNIKHRLYKILKGTTESISVFNDPILDLIKRTHKCNIGEVIKFANGVILLAFKGQQVVIAHEKLTGSNASIILAVKEWSDLMYSIRNKVEDIKIECYTNINKYIKDDVQDTIYQTKMPSNKQAADSLKRKLDKKYVWLDWTPVSFYVWASFKSSQQFEGSHVHSIAVVKVFPFKNHIRHHSYCRCNTYFQGNNCQHYSGVNLADNVNATLAASARIPKLTTIYYELLDMQDSIDIFEYGSSYCLECKCNPAGSTSTECKDIYGQCFCKDHYFGEQCLDRHCKMDTFGEMGSCSKSCDYGGIKTRFRKQAISQKGRVNFVLVTQLNIIAASTNVVQALQLFKEQEMYTQRESM</sequence>
<keyword evidence="3" id="KW-1185">Reference proteome</keyword>
<dbReference type="PANTHER" id="PTHR40472">
    <property type="entry name" value="RICIN B-TYPE LECTIN DOMAIN-CONTAINING PROTEIN"/>
    <property type="match status" value="1"/>
</dbReference>
<dbReference type="InterPro" id="IPR039051">
    <property type="entry name" value="SE-CTX-like"/>
</dbReference>
<dbReference type="PANTHER" id="PTHR40472:SF6">
    <property type="entry name" value="RICIN B-TYPE LECTIN DOMAIN-CONTAINING PROTEIN"/>
    <property type="match status" value="1"/>
</dbReference>
<dbReference type="InterPro" id="IPR002049">
    <property type="entry name" value="LE_dom"/>
</dbReference>
<gene>
    <name evidence="2" type="ORF">MEDL_29572</name>
</gene>
<evidence type="ECO:0000313" key="2">
    <source>
        <dbReference type="EMBL" id="CAG2215810.1"/>
    </source>
</evidence>
<organism evidence="2 3">
    <name type="scientific">Mytilus edulis</name>
    <name type="common">Blue mussel</name>
    <dbReference type="NCBI Taxonomy" id="6550"/>
    <lineage>
        <taxon>Eukaryota</taxon>
        <taxon>Metazoa</taxon>
        <taxon>Spiralia</taxon>
        <taxon>Lophotrochozoa</taxon>
        <taxon>Mollusca</taxon>
        <taxon>Bivalvia</taxon>
        <taxon>Autobranchia</taxon>
        <taxon>Pteriomorphia</taxon>
        <taxon>Mytilida</taxon>
        <taxon>Mytiloidea</taxon>
        <taxon>Mytilidae</taxon>
        <taxon>Mytilinae</taxon>
        <taxon>Mytilus</taxon>
    </lineage>
</organism>
<reference evidence="2" key="1">
    <citation type="submission" date="2021-03" db="EMBL/GenBank/DDBJ databases">
        <authorList>
            <person name="Bekaert M."/>
        </authorList>
    </citation>
    <scope>NUCLEOTIDE SEQUENCE</scope>
</reference>
<name>A0A8S3SBJ7_MYTED</name>
<feature type="domain" description="Laminin EGF-like" evidence="1">
    <location>
        <begin position="323"/>
        <end position="369"/>
    </location>
</feature>
<dbReference type="Proteomes" id="UP000683360">
    <property type="component" value="Unassembled WGS sequence"/>
</dbReference>
<protein>
    <recommendedName>
        <fullName evidence="1">Laminin EGF-like domain-containing protein</fullName>
    </recommendedName>
</protein>
<evidence type="ECO:0000313" key="3">
    <source>
        <dbReference type="Proteomes" id="UP000683360"/>
    </source>
</evidence>